<dbReference type="PANTHER" id="PTHR36039">
    <property type="match status" value="1"/>
</dbReference>
<name>E8NEH7_MICTS</name>
<dbReference type="Proteomes" id="UP000008975">
    <property type="component" value="Chromosome"/>
</dbReference>
<dbReference type="KEGG" id="mts:MTES_0879"/>
<dbReference type="AlphaFoldDB" id="E8NEH7"/>
<gene>
    <name evidence="1" type="ordered locus">MTES_0879</name>
</gene>
<dbReference type="PANTHER" id="PTHR36039:SF2">
    <property type="entry name" value="RNA LIGASE_CYCLIC NUCLEOTIDE PHOSPHODIESTERASE FAMILY PROTEIN"/>
    <property type="match status" value="1"/>
</dbReference>
<dbReference type="HOGENOM" id="CLU_094015_2_0_11"/>
<reference key="2">
    <citation type="submission" date="2011-02" db="EMBL/GenBank/DDBJ databases">
        <title>Genome sequence of Microbacterium testaceum StLB037.</title>
        <authorList>
            <person name="Morohoshi T."/>
            <person name="Wang W.Z."/>
            <person name="Someya N."/>
            <person name="Ikeda T."/>
        </authorList>
    </citation>
    <scope>NUCLEOTIDE SEQUENCE</scope>
    <source>
        <strain>StLB037</strain>
    </source>
</reference>
<dbReference type="SUPFAM" id="SSF55144">
    <property type="entry name" value="LigT-like"/>
    <property type="match status" value="1"/>
</dbReference>
<dbReference type="Pfam" id="PF13563">
    <property type="entry name" value="2_5_RNA_ligase2"/>
    <property type="match status" value="1"/>
</dbReference>
<dbReference type="InterPro" id="IPR009097">
    <property type="entry name" value="Cyclic_Pdiesterase"/>
</dbReference>
<evidence type="ECO:0000313" key="1">
    <source>
        <dbReference type="EMBL" id="BAJ73843.1"/>
    </source>
</evidence>
<accession>E8NEH7</accession>
<dbReference type="EMBL" id="AP012052">
    <property type="protein sequence ID" value="BAJ73843.1"/>
    <property type="molecule type" value="Genomic_DNA"/>
</dbReference>
<organism evidence="1 2">
    <name type="scientific">Microbacterium testaceum (strain StLB037)</name>
    <dbReference type="NCBI Taxonomy" id="979556"/>
    <lineage>
        <taxon>Bacteria</taxon>
        <taxon>Bacillati</taxon>
        <taxon>Actinomycetota</taxon>
        <taxon>Actinomycetes</taxon>
        <taxon>Micrococcales</taxon>
        <taxon>Microbacteriaceae</taxon>
        <taxon>Microbacterium</taxon>
    </lineage>
</organism>
<dbReference type="Gene3D" id="3.90.1140.10">
    <property type="entry name" value="Cyclic phosphodiesterase"/>
    <property type="match status" value="1"/>
</dbReference>
<proteinExistence type="predicted"/>
<reference evidence="1 2" key="1">
    <citation type="journal article" date="2011" name="J. Bacteriol.">
        <title>Genome sequence of Microbacterium testaceum StLB037, an N-acylhomoserine lactone-degrading bacterium isolated from potato leaves.</title>
        <authorList>
            <person name="Morohoshi T."/>
            <person name="Wang W.-Z."/>
            <person name="Someya N."/>
            <person name="Ikeda T."/>
        </authorList>
    </citation>
    <scope>NUCLEOTIDE SEQUENCE [LARGE SCALE GENOMIC DNA]</scope>
    <source>
        <strain evidence="1 2">StLB037</strain>
    </source>
</reference>
<sequence length="176" mass="18698">MSLELTFDAASDAAVRREWHALLDAGLPSQAQHQGASNRPHVTMLVRPFLEEVDGTGLEDMLPLALTLGAPLLFGVGRNRVIARSVVPSASLLELHAAVHSRAGAVEGHDHTAPGGWTPHVTLARRVPLERVGEALAVLADTGGGEVPVRATRLRRWDAASRTITHIAGRGTLEPC</sequence>
<protein>
    <recommendedName>
        <fullName evidence="3">2'-5' RNA ligase superfamily protein</fullName>
    </recommendedName>
</protein>
<evidence type="ECO:0000313" key="2">
    <source>
        <dbReference type="Proteomes" id="UP000008975"/>
    </source>
</evidence>
<dbReference type="STRING" id="979556.MTES_0879"/>
<evidence type="ECO:0008006" key="3">
    <source>
        <dbReference type="Google" id="ProtNLM"/>
    </source>
</evidence>
<dbReference type="eggNOG" id="COG1514">
    <property type="taxonomic scope" value="Bacteria"/>
</dbReference>